<dbReference type="SUPFAM" id="SSF53254">
    <property type="entry name" value="Phosphoglycerate mutase-like"/>
    <property type="match status" value="1"/>
</dbReference>
<dbReference type="PROSITE" id="PS00616">
    <property type="entry name" value="HIS_ACID_PHOSPHAT_1"/>
    <property type="match status" value="1"/>
</dbReference>
<evidence type="ECO:0000256" key="1">
    <source>
        <dbReference type="SAM" id="Phobius"/>
    </source>
</evidence>
<organism evidence="2 3">
    <name type="scientific">Macrosiphum euphorbiae</name>
    <name type="common">potato aphid</name>
    <dbReference type="NCBI Taxonomy" id="13131"/>
    <lineage>
        <taxon>Eukaryota</taxon>
        <taxon>Metazoa</taxon>
        <taxon>Ecdysozoa</taxon>
        <taxon>Arthropoda</taxon>
        <taxon>Hexapoda</taxon>
        <taxon>Insecta</taxon>
        <taxon>Pterygota</taxon>
        <taxon>Neoptera</taxon>
        <taxon>Paraneoptera</taxon>
        <taxon>Hemiptera</taxon>
        <taxon>Sternorrhyncha</taxon>
        <taxon>Aphidomorpha</taxon>
        <taxon>Aphidoidea</taxon>
        <taxon>Aphididae</taxon>
        <taxon>Macrosiphini</taxon>
        <taxon>Macrosiphum</taxon>
    </lineage>
</organism>
<gene>
    <name evidence="2" type="ORF">MEUPH1_LOCUS3764</name>
</gene>
<dbReference type="Gene3D" id="3.40.50.1240">
    <property type="entry name" value="Phosphoglycerate mutase-like"/>
    <property type="match status" value="1"/>
</dbReference>
<keyword evidence="1" id="KW-0472">Membrane</keyword>
<sequence length="107" mass="12209">MLLNFKKVTLVIGLSLTVIVICSVLYVFTVGWEQQNNDVVGPGRFSDPSLKFVSVLVRHGNRAPMIKYKTDPHKNAFPEGIMELTKKGKYNMYKKGQLFRRLYNGSK</sequence>
<keyword evidence="3" id="KW-1185">Reference proteome</keyword>
<feature type="transmembrane region" description="Helical" evidence="1">
    <location>
        <begin position="12"/>
        <end position="32"/>
    </location>
</feature>
<dbReference type="AlphaFoldDB" id="A0AAV0VUN4"/>
<evidence type="ECO:0000313" key="3">
    <source>
        <dbReference type="Proteomes" id="UP001160148"/>
    </source>
</evidence>
<reference evidence="2 3" key="1">
    <citation type="submission" date="2023-01" db="EMBL/GenBank/DDBJ databases">
        <authorList>
            <person name="Whitehead M."/>
        </authorList>
    </citation>
    <scope>NUCLEOTIDE SEQUENCE [LARGE SCALE GENOMIC DNA]</scope>
</reference>
<dbReference type="GO" id="GO:0016791">
    <property type="term" value="F:phosphatase activity"/>
    <property type="evidence" value="ECO:0007669"/>
    <property type="project" value="UniProtKB-ARBA"/>
</dbReference>
<name>A0AAV0VUN4_9HEMI</name>
<keyword evidence="1" id="KW-1133">Transmembrane helix</keyword>
<dbReference type="Proteomes" id="UP001160148">
    <property type="component" value="Unassembled WGS sequence"/>
</dbReference>
<proteinExistence type="predicted"/>
<protein>
    <submittedName>
        <fullName evidence="2">Uncharacterized protein</fullName>
    </submittedName>
</protein>
<keyword evidence="1" id="KW-0812">Transmembrane</keyword>
<dbReference type="InterPro" id="IPR033379">
    <property type="entry name" value="Acid_Pase_AS"/>
</dbReference>
<evidence type="ECO:0000313" key="2">
    <source>
        <dbReference type="EMBL" id="CAI6346912.1"/>
    </source>
</evidence>
<comment type="caution">
    <text evidence="2">The sequence shown here is derived from an EMBL/GenBank/DDBJ whole genome shotgun (WGS) entry which is preliminary data.</text>
</comment>
<dbReference type="InterPro" id="IPR029033">
    <property type="entry name" value="His_PPase_superfam"/>
</dbReference>
<dbReference type="EMBL" id="CARXXK010000001">
    <property type="protein sequence ID" value="CAI6346912.1"/>
    <property type="molecule type" value="Genomic_DNA"/>
</dbReference>
<accession>A0AAV0VUN4</accession>